<dbReference type="CDD" id="cd04488">
    <property type="entry name" value="RecG_wedge_OBF"/>
    <property type="match status" value="1"/>
</dbReference>
<keyword evidence="7 15" id="KW-0067">ATP-binding</keyword>
<evidence type="ECO:0000256" key="13">
    <source>
        <dbReference type="ARBA" id="ARBA00034808"/>
    </source>
</evidence>
<keyword evidence="4 15" id="KW-0227">DNA damage</keyword>
<dbReference type="Pfam" id="PF00271">
    <property type="entry name" value="Helicase_C"/>
    <property type="match status" value="1"/>
</dbReference>
<dbReference type="InterPro" id="IPR004609">
    <property type="entry name" value="ATP-dep_DNA_helicase_RecG"/>
</dbReference>
<dbReference type="NCBIfam" id="NF008165">
    <property type="entry name" value="PRK10917.1-3"/>
    <property type="match status" value="1"/>
</dbReference>
<evidence type="ECO:0000256" key="9">
    <source>
        <dbReference type="ARBA" id="ARBA00023172"/>
    </source>
</evidence>
<dbReference type="EC" id="5.6.2.4" evidence="13 15"/>
<dbReference type="AlphaFoldDB" id="A0A1I4EIX1"/>
<dbReference type="Proteomes" id="UP000199006">
    <property type="component" value="Unassembled WGS sequence"/>
</dbReference>
<dbReference type="InterPro" id="IPR045562">
    <property type="entry name" value="RecG_dom3_C"/>
</dbReference>
<dbReference type="NCBIfam" id="NF008168">
    <property type="entry name" value="PRK10917.2-2"/>
    <property type="match status" value="1"/>
</dbReference>
<dbReference type="GO" id="GO:0006281">
    <property type="term" value="P:DNA repair"/>
    <property type="evidence" value="ECO:0007669"/>
    <property type="project" value="UniProtKB-UniRule"/>
</dbReference>
<dbReference type="InterPro" id="IPR001650">
    <property type="entry name" value="Helicase_C-like"/>
</dbReference>
<dbReference type="STRING" id="29563.SAMN02983006_00005"/>
<evidence type="ECO:0000256" key="3">
    <source>
        <dbReference type="ARBA" id="ARBA00022741"/>
    </source>
</evidence>
<dbReference type="InterPro" id="IPR012340">
    <property type="entry name" value="NA-bd_OB-fold"/>
</dbReference>
<dbReference type="SMART" id="SM00490">
    <property type="entry name" value="HELICc"/>
    <property type="match status" value="1"/>
</dbReference>
<dbReference type="InterPro" id="IPR027417">
    <property type="entry name" value="P-loop_NTPase"/>
</dbReference>
<dbReference type="InterPro" id="IPR014001">
    <property type="entry name" value="Helicase_ATP-bd"/>
</dbReference>
<dbReference type="EMBL" id="FOTI01000001">
    <property type="protein sequence ID" value="SFL05708.1"/>
    <property type="molecule type" value="Genomic_DNA"/>
</dbReference>
<reference evidence="18 19" key="1">
    <citation type="submission" date="2016-10" db="EMBL/GenBank/DDBJ databases">
        <authorList>
            <person name="de Groot N.N."/>
        </authorList>
    </citation>
    <scope>NUCLEOTIDE SEQUENCE [LARGE SCALE GENOMIC DNA]</scope>
    <source>
        <strain evidence="18 19">ATCC 51327</strain>
    </source>
</reference>
<dbReference type="NCBIfam" id="TIGR00643">
    <property type="entry name" value="recG"/>
    <property type="match status" value="1"/>
</dbReference>
<dbReference type="InterPro" id="IPR033454">
    <property type="entry name" value="RecG_wedge"/>
</dbReference>
<dbReference type="PROSITE" id="PS51194">
    <property type="entry name" value="HELICASE_CTER"/>
    <property type="match status" value="1"/>
</dbReference>
<evidence type="ECO:0000256" key="1">
    <source>
        <dbReference type="ARBA" id="ARBA00007504"/>
    </source>
</evidence>
<dbReference type="SMART" id="SM00487">
    <property type="entry name" value="DEXDc"/>
    <property type="match status" value="1"/>
</dbReference>
<evidence type="ECO:0000256" key="2">
    <source>
        <dbReference type="ARBA" id="ARBA00017846"/>
    </source>
</evidence>
<evidence type="ECO:0000256" key="6">
    <source>
        <dbReference type="ARBA" id="ARBA00022806"/>
    </source>
</evidence>
<keyword evidence="5 15" id="KW-0378">Hydrolase</keyword>
<keyword evidence="11" id="KW-0413">Isomerase</keyword>
<dbReference type="GO" id="GO:0016887">
    <property type="term" value="F:ATP hydrolysis activity"/>
    <property type="evidence" value="ECO:0007669"/>
    <property type="project" value="RHEA"/>
</dbReference>
<keyword evidence="8" id="KW-0238">DNA-binding</keyword>
<dbReference type="SUPFAM" id="SSF52540">
    <property type="entry name" value="P-loop containing nucleoside triphosphate hydrolases"/>
    <property type="match status" value="2"/>
</dbReference>
<dbReference type="Pfam" id="PF00270">
    <property type="entry name" value="DEAD"/>
    <property type="match status" value="1"/>
</dbReference>
<dbReference type="PANTHER" id="PTHR47964:SF1">
    <property type="entry name" value="ATP-DEPENDENT DNA HELICASE HOMOLOG RECG, CHLOROPLASTIC"/>
    <property type="match status" value="1"/>
</dbReference>
<dbReference type="InterPro" id="IPR047112">
    <property type="entry name" value="RecG/Mfd"/>
</dbReference>
<protein>
    <recommendedName>
        <fullName evidence="2 15">ATP-dependent DNA helicase RecG</fullName>
        <ecNumber evidence="13 15">5.6.2.4</ecNumber>
    </recommendedName>
</protein>
<keyword evidence="10 15" id="KW-0234">DNA repair</keyword>
<dbReference type="GO" id="GO:0006310">
    <property type="term" value="P:DNA recombination"/>
    <property type="evidence" value="ECO:0007669"/>
    <property type="project" value="UniProtKB-UniRule"/>
</dbReference>
<keyword evidence="3 15" id="KW-0547">Nucleotide-binding</keyword>
<dbReference type="Gene3D" id="3.40.50.300">
    <property type="entry name" value="P-loop containing nucleotide triphosphate hydrolases"/>
    <property type="match status" value="2"/>
</dbReference>
<keyword evidence="19" id="KW-1185">Reference proteome</keyword>
<gene>
    <name evidence="18" type="ORF">SAMN02983006_00005</name>
</gene>
<dbReference type="Gene3D" id="2.40.50.140">
    <property type="entry name" value="Nucleic acid-binding proteins"/>
    <property type="match status" value="1"/>
</dbReference>
<dbReference type="SUPFAM" id="SSF50249">
    <property type="entry name" value="Nucleic acid-binding proteins"/>
    <property type="match status" value="1"/>
</dbReference>
<keyword evidence="9 15" id="KW-0233">DNA recombination</keyword>
<dbReference type="Pfam" id="PF19833">
    <property type="entry name" value="RecG_dom3_C"/>
    <property type="match status" value="1"/>
</dbReference>
<keyword evidence="6 15" id="KW-0347">Helicase</keyword>
<accession>A0A1I4EIX1</accession>
<name>A0A1I4EIX1_9FIRM</name>
<evidence type="ECO:0000256" key="12">
    <source>
        <dbReference type="ARBA" id="ARBA00034617"/>
    </source>
</evidence>
<dbReference type="GO" id="GO:0003677">
    <property type="term" value="F:DNA binding"/>
    <property type="evidence" value="ECO:0007669"/>
    <property type="project" value="UniProtKB-KW"/>
</dbReference>
<dbReference type="InterPro" id="IPR011545">
    <property type="entry name" value="DEAD/DEAH_box_helicase_dom"/>
</dbReference>
<evidence type="ECO:0000313" key="18">
    <source>
        <dbReference type="EMBL" id="SFL05708.1"/>
    </source>
</evidence>
<evidence type="ECO:0000259" key="17">
    <source>
        <dbReference type="PROSITE" id="PS51194"/>
    </source>
</evidence>
<comment type="catalytic activity">
    <reaction evidence="12 15">
        <text>Couples ATP hydrolysis with the unwinding of duplex DNA by translocating in the 3'-5' direction.</text>
        <dbReference type="EC" id="5.6.2.4"/>
    </reaction>
</comment>
<dbReference type="GO" id="GO:0043138">
    <property type="term" value="F:3'-5' DNA helicase activity"/>
    <property type="evidence" value="ECO:0007669"/>
    <property type="project" value="UniProtKB-EC"/>
</dbReference>
<dbReference type="GO" id="GO:0005524">
    <property type="term" value="F:ATP binding"/>
    <property type="evidence" value="ECO:0007669"/>
    <property type="project" value="UniProtKB-KW"/>
</dbReference>
<dbReference type="OrthoDB" id="9804325at2"/>
<evidence type="ECO:0000256" key="8">
    <source>
        <dbReference type="ARBA" id="ARBA00023125"/>
    </source>
</evidence>
<dbReference type="Pfam" id="PF17191">
    <property type="entry name" value="RecG_wedge"/>
    <property type="match status" value="1"/>
</dbReference>
<organism evidence="18 19">
    <name type="scientific">Halanaerobium salsuginis</name>
    <dbReference type="NCBI Taxonomy" id="29563"/>
    <lineage>
        <taxon>Bacteria</taxon>
        <taxon>Bacillati</taxon>
        <taxon>Bacillota</taxon>
        <taxon>Clostridia</taxon>
        <taxon>Halanaerobiales</taxon>
        <taxon>Halanaerobiaceae</taxon>
        <taxon>Halanaerobium</taxon>
    </lineage>
</organism>
<evidence type="ECO:0000313" key="19">
    <source>
        <dbReference type="Proteomes" id="UP000199006"/>
    </source>
</evidence>
<comment type="similarity">
    <text evidence="1 15">Belongs to the helicase family. RecG subfamily.</text>
</comment>
<comment type="catalytic activity">
    <reaction evidence="14 15">
        <text>ATP + H2O = ADP + phosphate + H(+)</text>
        <dbReference type="Rhea" id="RHEA:13065"/>
        <dbReference type="ChEBI" id="CHEBI:15377"/>
        <dbReference type="ChEBI" id="CHEBI:15378"/>
        <dbReference type="ChEBI" id="CHEBI:30616"/>
        <dbReference type="ChEBI" id="CHEBI:43474"/>
        <dbReference type="ChEBI" id="CHEBI:456216"/>
        <dbReference type="EC" id="5.6.2.4"/>
    </reaction>
</comment>
<comment type="function">
    <text evidence="15">Plays a critical role in recombination and DNA repair. Helps process Holliday junction intermediates to mature products by catalyzing branch migration. Has replication fork regression activity, unwinds stalled or blocked replication forks to make a HJ that can be resolved. Has a DNA unwinding activity characteristic of a DNA helicase with 3'-5' polarity.</text>
</comment>
<feature type="domain" description="Helicase ATP-binding" evidence="16">
    <location>
        <begin position="280"/>
        <end position="441"/>
    </location>
</feature>
<dbReference type="PROSITE" id="PS51192">
    <property type="entry name" value="HELICASE_ATP_BIND_1"/>
    <property type="match status" value="1"/>
</dbReference>
<dbReference type="CDD" id="cd17992">
    <property type="entry name" value="DEXHc_RecG"/>
    <property type="match status" value="1"/>
</dbReference>
<evidence type="ECO:0000259" key="16">
    <source>
        <dbReference type="PROSITE" id="PS51192"/>
    </source>
</evidence>
<evidence type="ECO:0000256" key="5">
    <source>
        <dbReference type="ARBA" id="ARBA00022801"/>
    </source>
</evidence>
<proteinExistence type="inferred from homology"/>
<sequence length="685" mass="78550">MAAQLADEVQFIKGVGPRWSERLANLDIKTVADLLYYFPREYEDRSQITEIRFASPGQTATFKAKVIKIDYHRIRNNFDILKISFSDDTGVINGVWFNQSYLRDKFNEGEYYLLSGKISEKNWRKYKSKDINNPVYEKLTDQNSVLNTGRIVPVYPLTEGINQRRLRKVIANALKKYLPLVKEILPDYILEKHKFPDLKTAILGMHYPKNFTHQNRSRQRLAFQEFLIFQLYSLAEKKAMAAQTGIQHKYQENQINQFLAELDFELTSAQKRVWQEIRQDMESNRIMARLLQGDVGSGKTVIAALSLLETVANGYQGIFMAPTEILAEQHYLNFKELFSDFAINIELITGSLKAAARKEVESGIKDSTIDLIIGTHALFQDKLEYYNPGLVVIDEQHRFGVEQRHTLKEKGNNPDLLIMTATPIPRSMAMLLYGDLDLSIIDELPPGRKRIATFWRRKNRRKKIYQFLLTKLAAGRQIYIVCPLIEPSEELPDLKSAEQLYQELVKGIFNDYQVALIHSSIKSAEKKEIMEKFRQGKIQVLIATTVIEVGVDVSNATIMVIENAERFGLAQLHQLRGRVGRGSKQSFCILISDAQGQEAKQRLDIMVKTNDGFKIAEADLELRGPGEFFGTRQHGIADLKVANLMTDHDLLAKSRQEAAALLDNNNWQNKYPRLAERVKKLEVKV</sequence>
<dbReference type="RefSeq" id="WP_089857742.1">
    <property type="nucleotide sequence ID" value="NZ_FOTI01000001.1"/>
</dbReference>
<evidence type="ECO:0000256" key="14">
    <source>
        <dbReference type="ARBA" id="ARBA00048988"/>
    </source>
</evidence>
<evidence type="ECO:0000256" key="7">
    <source>
        <dbReference type="ARBA" id="ARBA00022840"/>
    </source>
</evidence>
<evidence type="ECO:0000256" key="4">
    <source>
        <dbReference type="ARBA" id="ARBA00022763"/>
    </source>
</evidence>
<feature type="domain" description="Helicase C-terminal" evidence="17">
    <location>
        <begin position="474"/>
        <end position="621"/>
    </location>
</feature>
<evidence type="ECO:0000256" key="15">
    <source>
        <dbReference type="RuleBase" id="RU363016"/>
    </source>
</evidence>
<evidence type="ECO:0000256" key="10">
    <source>
        <dbReference type="ARBA" id="ARBA00023204"/>
    </source>
</evidence>
<dbReference type="PANTHER" id="PTHR47964">
    <property type="entry name" value="ATP-DEPENDENT DNA HELICASE HOMOLOG RECG, CHLOROPLASTIC"/>
    <property type="match status" value="1"/>
</dbReference>
<evidence type="ECO:0000256" key="11">
    <source>
        <dbReference type="ARBA" id="ARBA00023235"/>
    </source>
</evidence>